<feature type="region of interest" description="Disordered" evidence="3">
    <location>
        <begin position="122"/>
        <end position="171"/>
    </location>
</feature>
<dbReference type="PANTHER" id="PTHR37423">
    <property type="entry name" value="SOLUBLE LYTIC MUREIN TRANSGLYCOSYLASE-RELATED"/>
    <property type="match status" value="1"/>
</dbReference>
<comment type="similarity">
    <text evidence="2">Belongs to the virb1 family.</text>
</comment>
<comment type="similarity">
    <text evidence="1">Belongs to the transglycosylase Slt family.</text>
</comment>
<dbReference type="InterPro" id="IPR008258">
    <property type="entry name" value="Transglycosylase_SLT_dom_1"/>
</dbReference>
<dbReference type="SUPFAM" id="SSF53955">
    <property type="entry name" value="Lysozyme-like"/>
    <property type="match status" value="1"/>
</dbReference>
<evidence type="ECO:0000313" key="6">
    <source>
        <dbReference type="Proteomes" id="UP000559860"/>
    </source>
</evidence>
<evidence type="ECO:0000259" key="4">
    <source>
        <dbReference type="Pfam" id="PF01464"/>
    </source>
</evidence>
<evidence type="ECO:0000256" key="1">
    <source>
        <dbReference type="ARBA" id="ARBA00007734"/>
    </source>
</evidence>
<dbReference type="Proteomes" id="UP000559860">
    <property type="component" value="Unassembled WGS sequence"/>
</dbReference>
<dbReference type="PANTHER" id="PTHR37423:SF2">
    <property type="entry name" value="MEMBRANE-BOUND LYTIC MUREIN TRANSGLYCOSYLASE C"/>
    <property type="match status" value="1"/>
</dbReference>
<evidence type="ECO:0000313" key="5">
    <source>
        <dbReference type="EMBL" id="MBB2170470.1"/>
    </source>
</evidence>
<dbReference type="RefSeq" id="WP_182987911.1">
    <property type="nucleotide sequence ID" value="NZ_JABEQD010000035.1"/>
</dbReference>
<protein>
    <submittedName>
        <fullName evidence="5">Lytic transglycosylase domain-containing protein</fullName>
    </submittedName>
</protein>
<organism evidence="5 6">
    <name type="scientific">Gluconacetobacter aggeris</name>
    <dbReference type="NCBI Taxonomy" id="1286186"/>
    <lineage>
        <taxon>Bacteria</taxon>
        <taxon>Pseudomonadati</taxon>
        <taxon>Pseudomonadota</taxon>
        <taxon>Alphaproteobacteria</taxon>
        <taxon>Acetobacterales</taxon>
        <taxon>Acetobacteraceae</taxon>
        <taxon>Gluconacetobacter</taxon>
    </lineage>
</organism>
<accession>A0A7W4IWP3</accession>
<feature type="domain" description="Transglycosylase SLT" evidence="4">
    <location>
        <begin position="11"/>
        <end position="102"/>
    </location>
</feature>
<dbReference type="Gene3D" id="1.10.530.10">
    <property type="match status" value="1"/>
</dbReference>
<dbReference type="InterPro" id="IPR023346">
    <property type="entry name" value="Lysozyme-like_dom_sf"/>
</dbReference>
<evidence type="ECO:0000256" key="3">
    <source>
        <dbReference type="SAM" id="MobiDB-lite"/>
    </source>
</evidence>
<evidence type="ECO:0000256" key="2">
    <source>
        <dbReference type="ARBA" id="ARBA00009387"/>
    </source>
</evidence>
<name>A0A7W4IWP3_9PROT</name>
<proteinExistence type="inferred from homology"/>
<dbReference type="Pfam" id="PF01464">
    <property type="entry name" value="SLT"/>
    <property type="match status" value="1"/>
</dbReference>
<gene>
    <name evidence="5" type="ORF">HLH36_19420</name>
</gene>
<keyword evidence="6" id="KW-1185">Reference proteome</keyword>
<feature type="non-terminal residue" evidence="5">
    <location>
        <position position="667"/>
    </location>
</feature>
<sequence length="667" mass="69064">MADDLDAHYERAGQYWGVDPDILRAVHQVEDPSGDPAARSRAGAVGHMQIMPATAHAIGIDPHDPVQSIYGGARVLRENMDRYGNLPDALRAYNGGTDRSKWGNDETMTYPHKVADRYAALKAPGDDPFAGPGTEARPSTSGPQPAPNRDAFSSMFGADHDASSSQAAKESAFDSVFGHEMSSSIPQAAHAHQGTWYGNMVQFARDVDHAARNQFLRTGVEAIDDIPGVHGFLKGTALDLSARHAGLDREDQATASRDATGATANEAGRFLSNALMAGAATELGMGAIGAGGGALARAAGGPAGRAIQAGTNALTGAGGRLTHATSGAAQGYAVNALAGGDPVTGAALGGALGVGLPLAARGVQAIADKASKAGARIINHLAPDEIPAATGEGVAARGPTDGTVPSDAVGPSGDMPNSGASPSGPPPEAIKLGIFSSPKDAEKLADTIWNHYQQGGPVALVRSKIPGVQLTASQASGNPGLALAERNRRANNPNPFTALDQQNTEARNAFARDVIGTEDQLQAAEAARSAAEAGNREQAFGNQQPVDVTAVRQHLARLIDDNKGRETVQAPLIRVLKQVNAVAGEDGTAMPDRLWNVRKYLGDIVSPAARGTDQSGHAAAAQLLELKPTIVDTIEKGAPGFKNYSALYEQMSRPIDAMRFLQSRNLT</sequence>
<dbReference type="EMBL" id="JABEQD010000035">
    <property type="protein sequence ID" value="MBB2170470.1"/>
    <property type="molecule type" value="Genomic_DNA"/>
</dbReference>
<comment type="caution">
    <text evidence="5">The sequence shown here is derived from an EMBL/GenBank/DDBJ whole genome shotgun (WGS) entry which is preliminary data.</text>
</comment>
<reference evidence="5 6" key="1">
    <citation type="submission" date="2020-04" db="EMBL/GenBank/DDBJ databases">
        <title>Description of novel Gluconacetobacter.</title>
        <authorList>
            <person name="Sombolestani A."/>
        </authorList>
    </citation>
    <scope>NUCLEOTIDE SEQUENCE [LARGE SCALE GENOMIC DNA]</scope>
    <source>
        <strain evidence="5 6">LMG 27801</strain>
    </source>
</reference>
<dbReference type="CDD" id="cd00254">
    <property type="entry name" value="LT-like"/>
    <property type="match status" value="1"/>
</dbReference>
<dbReference type="AlphaFoldDB" id="A0A7W4IWP3"/>
<feature type="region of interest" description="Disordered" evidence="3">
    <location>
        <begin position="391"/>
        <end position="429"/>
    </location>
</feature>